<dbReference type="PANTHER" id="PTHR22893:SF91">
    <property type="entry name" value="NADPH DEHYDROGENASE 2-RELATED"/>
    <property type="match status" value="1"/>
</dbReference>
<evidence type="ECO:0000313" key="2">
    <source>
        <dbReference type="EMBL" id="KAJ7310937.1"/>
    </source>
</evidence>
<evidence type="ECO:0000313" key="3">
    <source>
        <dbReference type="Proteomes" id="UP001218218"/>
    </source>
</evidence>
<dbReference type="PANTHER" id="PTHR22893">
    <property type="entry name" value="NADH OXIDOREDUCTASE-RELATED"/>
    <property type="match status" value="1"/>
</dbReference>
<reference evidence="2" key="1">
    <citation type="submission" date="2023-03" db="EMBL/GenBank/DDBJ databases">
        <title>Massive genome expansion in bonnet fungi (Mycena s.s.) driven by repeated elements and novel gene families across ecological guilds.</title>
        <authorList>
            <consortium name="Lawrence Berkeley National Laboratory"/>
            <person name="Harder C.B."/>
            <person name="Miyauchi S."/>
            <person name="Viragh M."/>
            <person name="Kuo A."/>
            <person name="Thoen E."/>
            <person name="Andreopoulos B."/>
            <person name="Lu D."/>
            <person name="Skrede I."/>
            <person name="Drula E."/>
            <person name="Henrissat B."/>
            <person name="Morin E."/>
            <person name="Kohler A."/>
            <person name="Barry K."/>
            <person name="LaButti K."/>
            <person name="Morin E."/>
            <person name="Salamov A."/>
            <person name="Lipzen A."/>
            <person name="Mereny Z."/>
            <person name="Hegedus B."/>
            <person name="Baldrian P."/>
            <person name="Stursova M."/>
            <person name="Weitz H."/>
            <person name="Taylor A."/>
            <person name="Grigoriev I.V."/>
            <person name="Nagy L.G."/>
            <person name="Martin F."/>
            <person name="Kauserud H."/>
        </authorList>
    </citation>
    <scope>NUCLEOTIDE SEQUENCE</scope>
    <source>
        <strain evidence="2">CBHHK002</strain>
    </source>
</reference>
<dbReference type="AlphaFoldDB" id="A0AAD6Z889"/>
<gene>
    <name evidence="2" type="ORF">DFH08DRAFT_927246</name>
</gene>
<dbReference type="InterPro" id="IPR013785">
    <property type="entry name" value="Aldolase_TIM"/>
</dbReference>
<name>A0AAD6Z889_9AGAR</name>
<dbReference type="InterPro" id="IPR045247">
    <property type="entry name" value="Oye-like"/>
</dbReference>
<dbReference type="SUPFAM" id="SSF51395">
    <property type="entry name" value="FMN-linked oxidoreductases"/>
    <property type="match status" value="1"/>
</dbReference>
<dbReference type="EMBL" id="JARIHO010000076">
    <property type="protein sequence ID" value="KAJ7310937.1"/>
    <property type="molecule type" value="Genomic_DNA"/>
</dbReference>
<dbReference type="Pfam" id="PF00724">
    <property type="entry name" value="Oxidored_FMN"/>
    <property type="match status" value="1"/>
</dbReference>
<evidence type="ECO:0000259" key="1">
    <source>
        <dbReference type="Pfam" id="PF00724"/>
    </source>
</evidence>
<dbReference type="Proteomes" id="UP001218218">
    <property type="component" value="Unassembled WGS sequence"/>
</dbReference>
<dbReference type="GO" id="GO:0003959">
    <property type="term" value="F:NADPH dehydrogenase activity"/>
    <property type="evidence" value="ECO:0007669"/>
    <property type="project" value="TreeGrafter"/>
</dbReference>
<dbReference type="Gene3D" id="3.20.20.70">
    <property type="entry name" value="Aldolase class I"/>
    <property type="match status" value="1"/>
</dbReference>
<comment type="caution">
    <text evidence="2">The sequence shown here is derived from an EMBL/GenBank/DDBJ whole genome shotgun (WGS) entry which is preliminary data.</text>
</comment>
<accession>A0AAD6Z889</accession>
<feature type="domain" description="NADH:flavin oxidoreductase/NADH oxidase N-terminal" evidence="1">
    <location>
        <begin position="28"/>
        <end position="297"/>
    </location>
</feature>
<dbReference type="GO" id="GO:0010181">
    <property type="term" value="F:FMN binding"/>
    <property type="evidence" value="ECO:0007669"/>
    <property type="project" value="InterPro"/>
</dbReference>
<proteinExistence type="predicted"/>
<sequence>MLVQCRAVCHWNPVEVVLASVGSRCRMMPASAVSTAAYITARNARGHAHAPGIWSRDQIAAWKETTEAVHAKGSFISSQPVALGRAANPPQLLEEDSSLPYISASDGQLTGKDTVPRLLTIPEIKEYIEISAQAAKNAIETGFDGVEIHGANGYLVHQFVHDDIEYRAQFVLEVVDAVVAAVGAEKTVIRFSPWNHFQVVLTPSVQTWRCATPLPTFTYVVSQLAAHHPGLAYLHLVDPRISNDPLCAPWAPRPLLRAGGFTRNDALEAAASGDLIAFVRWFTSNPDLPTRIEKDIPFAPYDRSTF</sequence>
<organism evidence="2 3">
    <name type="scientific">Mycena albidolilacea</name>
    <dbReference type="NCBI Taxonomy" id="1033008"/>
    <lineage>
        <taxon>Eukaryota</taxon>
        <taxon>Fungi</taxon>
        <taxon>Dikarya</taxon>
        <taxon>Basidiomycota</taxon>
        <taxon>Agaricomycotina</taxon>
        <taxon>Agaricomycetes</taxon>
        <taxon>Agaricomycetidae</taxon>
        <taxon>Agaricales</taxon>
        <taxon>Marasmiineae</taxon>
        <taxon>Mycenaceae</taxon>
        <taxon>Mycena</taxon>
    </lineage>
</organism>
<dbReference type="InterPro" id="IPR001155">
    <property type="entry name" value="OxRdtase_FMN_N"/>
</dbReference>
<keyword evidence="3" id="KW-1185">Reference proteome</keyword>
<protein>
    <submittedName>
        <fullName evidence="2">NADH:flavin oxidoreductase/NADH oxidase</fullName>
    </submittedName>
</protein>